<dbReference type="PANTHER" id="PTHR28055">
    <property type="entry name" value="ALTERED INHERITANCE OF MITOCHONDRIA PROTEIN 41, MITOCHONDRIAL"/>
    <property type="match status" value="1"/>
</dbReference>
<organism evidence="1 2">
    <name type="scientific">Roseibium algae</name>
    <dbReference type="NCBI Taxonomy" id="3123038"/>
    <lineage>
        <taxon>Bacteria</taxon>
        <taxon>Pseudomonadati</taxon>
        <taxon>Pseudomonadota</taxon>
        <taxon>Alphaproteobacteria</taxon>
        <taxon>Hyphomicrobiales</taxon>
        <taxon>Stappiaceae</taxon>
        <taxon>Roseibium</taxon>
    </lineage>
</organism>
<dbReference type="InterPro" id="IPR003789">
    <property type="entry name" value="Asn/Gln_tRNA_amidoTrase-B-like"/>
</dbReference>
<dbReference type="Gene3D" id="1.10.1510.10">
    <property type="entry name" value="Uncharacterised protein YqeY/AIM41 PF09424, N-terminal domain"/>
    <property type="match status" value="1"/>
</dbReference>
<dbReference type="InterPro" id="IPR019004">
    <property type="entry name" value="YqeY/Aim41"/>
</dbReference>
<sequence>MRDKIVTALKEAKASGDKRRQATLRLVQAAINDRDTAARENGRDGVVDEEILDILRKMVRQRNVSIREFEEAGQIDLAEQERVESLIIREFLPVQINGDDMKALCEETVREINAQGLRDIGRCMSELKSRYPGKMDFVQASCVVKDLLRTETKD</sequence>
<accession>A0ABU8TEM4</accession>
<protein>
    <submittedName>
        <fullName evidence="1">GatB/YqeY domain-containing protein</fullName>
    </submittedName>
</protein>
<dbReference type="Proteomes" id="UP001385499">
    <property type="component" value="Unassembled WGS sequence"/>
</dbReference>
<proteinExistence type="predicted"/>
<dbReference type="SUPFAM" id="SSF89095">
    <property type="entry name" value="GatB/YqeY motif"/>
    <property type="match status" value="1"/>
</dbReference>
<name>A0ABU8TEM4_9HYPH</name>
<evidence type="ECO:0000313" key="2">
    <source>
        <dbReference type="Proteomes" id="UP001385499"/>
    </source>
</evidence>
<comment type="caution">
    <text evidence="1">The sequence shown here is derived from an EMBL/GenBank/DDBJ whole genome shotgun (WGS) entry which is preliminary data.</text>
</comment>
<dbReference type="RefSeq" id="WP_340272083.1">
    <property type="nucleotide sequence ID" value="NZ_JBAKIA010000001.1"/>
</dbReference>
<dbReference type="InterPro" id="IPR023168">
    <property type="entry name" value="GatB_Yqey_C_2"/>
</dbReference>
<dbReference type="PANTHER" id="PTHR28055:SF1">
    <property type="entry name" value="ALTERED INHERITANCE OF MITOCHONDRIA PROTEIN 41, MITOCHONDRIAL"/>
    <property type="match status" value="1"/>
</dbReference>
<dbReference type="Pfam" id="PF09424">
    <property type="entry name" value="YqeY"/>
    <property type="match status" value="1"/>
</dbReference>
<evidence type="ECO:0000313" key="1">
    <source>
        <dbReference type="EMBL" id="MEJ8472612.1"/>
    </source>
</evidence>
<dbReference type="InterPro" id="IPR042184">
    <property type="entry name" value="YqeY/Aim41_N"/>
</dbReference>
<gene>
    <name evidence="1" type="ORF">V6575_00805</name>
</gene>
<keyword evidence="2" id="KW-1185">Reference proteome</keyword>
<dbReference type="EMBL" id="JBAKIA010000001">
    <property type="protein sequence ID" value="MEJ8472612.1"/>
    <property type="molecule type" value="Genomic_DNA"/>
</dbReference>
<dbReference type="Gene3D" id="1.10.10.410">
    <property type="match status" value="1"/>
</dbReference>
<reference evidence="1 2" key="1">
    <citation type="submission" date="2024-02" db="EMBL/GenBank/DDBJ databases">
        <title>Roseibium algae sp. nov., isolated from marine alga (Grateloupia sp.), showing potential in myo-inositol conversion.</title>
        <authorList>
            <person name="Wang Y."/>
        </authorList>
    </citation>
    <scope>NUCLEOTIDE SEQUENCE [LARGE SCALE GENOMIC DNA]</scope>
    <source>
        <strain evidence="1 2">H3510</strain>
    </source>
</reference>